<dbReference type="PANTHER" id="PTHR10151:SF120">
    <property type="entry name" value="BIS(5'-ADENOSYL)-TRIPHOSPHATASE"/>
    <property type="match status" value="1"/>
</dbReference>
<dbReference type="EMBL" id="CP128986">
    <property type="protein sequence ID" value="WOC13909.1"/>
    <property type="molecule type" value="Genomic_DNA"/>
</dbReference>
<evidence type="ECO:0000313" key="1">
    <source>
        <dbReference type="EMBL" id="WOC13909.1"/>
    </source>
</evidence>
<dbReference type="InterPro" id="IPR002591">
    <property type="entry name" value="Phosphodiest/P_Trfase"/>
</dbReference>
<dbReference type="InterPro" id="IPR017850">
    <property type="entry name" value="Alkaline_phosphatase_core_sf"/>
</dbReference>
<reference evidence="1" key="1">
    <citation type="submission" date="2023-06" db="EMBL/GenBank/DDBJ databases">
        <title>Gordonia sp. nov. and Pseudochrobactrum sp. nov., two species isolated from the burying beetle Nicrophorus vespilloides.</title>
        <authorList>
            <person name="Poehlein A."/>
            <person name="Guzman J."/>
            <person name="Daniel R."/>
            <person name="Vilcinskas A."/>
        </authorList>
    </citation>
    <scope>NUCLEOTIDE SEQUENCE</scope>
    <source>
        <strain evidence="1">MP11Mi</strain>
    </source>
</reference>
<name>A0AA97CY29_9ACTN</name>
<dbReference type="Pfam" id="PF01663">
    <property type="entry name" value="Phosphodiest"/>
    <property type="match status" value="1"/>
</dbReference>
<sequence length="378" mass="39651">MAHTLADVLPSVAASFGVTGPNPLAVQSDRDAVVLLVDGLGSELLARWADDAPTLAAHTSTTLRAGFPATTATSLTSLAVGAPCAVHGVIGYSFAVPDGPDGDLRTLNALRWTFDTAAGPDAREDAEPESVQSTASGLERLAAHDVDIHYVVPAYQATSGLTRAAFRATGTVHPASTLDEVRDGILDVARRSGQGRRFGYAYYPGLDMAGHVHGPGSAQWREQLRAVDAAVADLFSDLPSTCTLLVTGDHGMVSAGTLIDIDAAPELRDGVRLIAGEARVRHLYLESTAAREDVVTAWATTLGTHARVVTREQAFDENWFGAATPAPEVAARIGDVIAVAEGDTVLVRPESEPLESTMIGHHGAWTADEQFVPLVVNP</sequence>
<dbReference type="RefSeq" id="WP_420039688.1">
    <property type="nucleotide sequence ID" value="NZ_CP128986.1"/>
</dbReference>
<proteinExistence type="predicted"/>
<dbReference type="GO" id="GO:0016787">
    <property type="term" value="F:hydrolase activity"/>
    <property type="evidence" value="ECO:0007669"/>
    <property type="project" value="UniProtKB-ARBA"/>
</dbReference>
<dbReference type="PANTHER" id="PTHR10151">
    <property type="entry name" value="ECTONUCLEOTIDE PYROPHOSPHATASE/PHOSPHODIESTERASE"/>
    <property type="match status" value="1"/>
</dbReference>
<dbReference type="AlphaFoldDB" id="A0AA97CY29"/>
<protein>
    <recommendedName>
        <fullName evidence="2">Alkaline phosphatase family protein</fullName>
    </recommendedName>
</protein>
<organism evidence="1">
    <name type="scientific">Gordonia sp. MP11Mi</name>
    <dbReference type="NCBI Taxonomy" id="3022769"/>
    <lineage>
        <taxon>Bacteria</taxon>
        <taxon>Bacillati</taxon>
        <taxon>Actinomycetota</taxon>
        <taxon>Actinomycetes</taxon>
        <taxon>Mycobacteriales</taxon>
        <taxon>Gordoniaceae</taxon>
        <taxon>Gordonia</taxon>
    </lineage>
</organism>
<evidence type="ECO:0008006" key="2">
    <source>
        <dbReference type="Google" id="ProtNLM"/>
    </source>
</evidence>
<dbReference type="SUPFAM" id="SSF53649">
    <property type="entry name" value="Alkaline phosphatase-like"/>
    <property type="match status" value="1"/>
</dbReference>
<accession>A0AA97CY29</accession>
<gene>
    <name evidence="1" type="ORF">MP11Mi_30210</name>
</gene>
<dbReference type="Gene3D" id="3.40.720.10">
    <property type="entry name" value="Alkaline Phosphatase, subunit A"/>
    <property type="match status" value="1"/>
</dbReference>